<reference evidence="2" key="1">
    <citation type="journal article" date="2015" name="Nature">
        <title>Complex archaea that bridge the gap between prokaryotes and eukaryotes.</title>
        <authorList>
            <person name="Spang A."/>
            <person name="Saw J.H."/>
            <person name="Jorgensen S.L."/>
            <person name="Zaremba-Niedzwiedzka K."/>
            <person name="Martijn J."/>
            <person name="Lind A.E."/>
            <person name="van Eijk R."/>
            <person name="Schleper C."/>
            <person name="Guy L."/>
            <person name="Ettema T.J."/>
        </authorList>
    </citation>
    <scope>NUCLEOTIDE SEQUENCE</scope>
</reference>
<proteinExistence type="predicted"/>
<dbReference type="Pfam" id="PF01507">
    <property type="entry name" value="PAPS_reduct"/>
    <property type="match status" value="1"/>
</dbReference>
<dbReference type="PANTHER" id="PTHR43196">
    <property type="entry name" value="SULFATE ADENYLYLTRANSFERASE SUBUNIT 2"/>
    <property type="match status" value="1"/>
</dbReference>
<gene>
    <name evidence="2" type="ORF">LCGC14_3099660</name>
</gene>
<organism evidence="2">
    <name type="scientific">marine sediment metagenome</name>
    <dbReference type="NCBI Taxonomy" id="412755"/>
    <lineage>
        <taxon>unclassified sequences</taxon>
        <taxon>metagenomes</taxon>
        <taxon>ecological metagenomes</taxon>
    </lineage>
</organism>
<name>A0A0F8W8M0_9ZZZZ</name>
<evidence type="ECO:0000259" key="1">
    <source>
        <dbReference type="Pfam" id="PF01507"/>
    </source>
</evidence>
<dbReference type="AlphaFoldDB" id="A0A0F8W8M0"/>
<dbReference type="EMBL" id="LAZR01066753">
    <property type="protein sequence ID" value="KKK52958.1"/>
    <property type="molecule type" value="Genomic_DNA"/>
</dbReference>
<protein>
    <recommendedName>
        <fullName evidence="1">Phosphoadenosine phosphosulphate reductase domain-containing protein</fullName>
    </recommendedName>
</protein>
<feature type="non-terminal residue" evidence="2">
    <location>
        <position position="162"/>
    </location>
</feature>
<evidence type="ECO:0000313" key="2">
    <source>
        <dbReference type="EMBL" id="KKK52958.1"/>
    </source>
</evidence>
<feature type="domain" description="Phosphoadenosine phosphosulphate reductase" evidence="1">
    <location>
        <begin position="31"/>
        <end position="162"/>
    </location>
</feature>
<dbReference type="PANTHER" id="PTHR43196:SF2">
    <property type="entry name" value="PHOSPHOADENOSINE PHOSPHOSULFATE REDUCTASE"/>
    <property type="match status" value="1"/>
</dbReference>
<sequence>MGITQLNFEGKNKVETAIALLQAYANDEPYYLAFSGGKDSVVIYDLAVKSGVKFDAHYCVSPIDPLQIYQFIREHYPNVAWDYHARGFWKTVVKNGLPLRQARWCCRIIKEAGGEGRTVIVGNRIEEGANRKHQKCFEKHRKQDKRFLRPILNWNDGEVWEY</sequence>
<dbReference type="GO" id="GO:0003824">
    <property type="term" value="F:catalytic activity"/>
    <property type="evidence" value="ECO:0007669"/>
    <property type="project" value="InterPro"/>
</dbReference>
<dbReference type="SUPFAM" id="SSF52402">
    <property type="entry name" value="Adenine nucleotide alpha hydrolases-like"/>
    <property type="match status" value="1"/>
</dbReference>
<dbReference type="InterPro" id="IPR050128">
    <property type="entry name" value="Sulfate_adenylyltrnsfr_sub2"/>
</dbReference>
<dbReference type="InterPro" id="IPR014729">
    <property type="entry name" value="Rossmann-like_a/b/a_fold"/>
</dbReference>
<dbReference type="Gene3D" id="3.40.50.620">
    <property type="entry name" value="HUPs"/>
    <property type="match status" value="1"/>
</dbReference>
<dbReference type="InterPro" id="IPR002500">
    <property type="entry name" value="PAPS_reduct_dom"/>
</dbReference>
<accession>A0A0F8W8M0</accession>
<comment type="caution">
    <text evidence="2">The sequence shown here is derived from an EMBL/GenBank/DDBJ whole genome shotgun (WGS) entry which is preliminary data.</text>
</comment>